<evidence type="ECO:0000256" key="1">
    <source>
        <dbReference type="ARBA" id="ARBA00022598"/>
    </source>
</evidence>
<organism evidence="3 4">
    <name type="scientific">Coralloluteibacterium thermophilum</name>
    <dbReference type="NCBI Taxonomy" id="2707049"/>
    <lineage>
        <taxon>Bacteria</taxon>
        <taxon>Pseudomonadati</taxon>
        <taxon>Pseudomonadota</taxon>
        <taxon>Gammaproteobacteria</taxon>
        <taxon>Lysobacterales</taxon>
        <taxon>Lysobacteraceae</taxon>
        <taxon>Coralloluteibacterium</taxon>
    </lineage>
</organism>
<evidence type="ECO:0000259" key="2">
    <source>
        <dbReference type="Pfam" id="PF00501"/>
    </source>
</evidence>
<gene>
    <name evidence="3" type="ORF">ACFO3Q_06185</name>
</gene>
<evidence type="ECO:0000313" key="3">
    <source>
        <dbReference type="EMBL" id="MFC4727757.1"/>
    </source>
</evidence>
<sequence>MAVAADSLAPMQPSTPLVQGAAGRVFAFGGGAPITAGRFIRDARRVAAALPESRWLVNLCEDRYAFLVTFAAAILRGQVNLLPSSRAPEVVADVIARHPGAQAAGDARSHAPACGLQRIDRLLATAPPADGAAGLPMPRVPLERLVAIGFTSGSTGAPRPQPKTWGGLLRSNAGNLAGLGPWAPEGGAVVATVPPQHMYGVEMSVLLPMLGPFSIHAGRPFFPDDVRAGLAAADGTRVLVSTPVHLRALLASGIDLPPLAAIVSATAPLPQALAVEVEAAWGAPVVEVFGSTETCVIAQRRTAATEVWTPREGVNLHPQPDGVQVEATWLERPVVLQDLVEPVCGGGFRLHGRATDLLEVAGKRASLADLTRRLLAVPGVLDGVVLQQDRVDARGVRPIVAAAVAPGLCRRDIVDALRGGVDPVFLPRRLRLVDALPRNETGKLPREAILALFE</sequence>
<dbReference type="InterPro" id="IPR042099">
    <property type="entry name" value="ANL_N_sf"/>
</dbReference>
<dbReference type="InterPro" id="IPR050237">
    <property type="entry name" value="ATP-dep_AMP-bd_enzyme"/>
</dbReference>
<dbReference type="PROSITE" id="PS00455">
    <property type="entry name" value="AMP_BINDING"/>
    <property type="match status" value="1"/>
</dbReference>
<dbReference type="Proteomes" id="UP001595892">
    <property type="component" value="Unassembled WGS sequence"/>
</dbReference>
<keyword evidence="1" id="KW-0436">Ligase</keyword>
<dbReference type="InterPro" id="IPR020845">
    <property type="entry name" value="AMP-binding_CS"/>
</dbReference>
<dbReference type="InterPro" id="IPR045851">
    <property type="entry name" value="AMP-bd_C_sf"/>
</dbReference>
<dbReference type="InterPro" id="IPR000873">
    <property type="entry name" value="AMP-dep_synth/lig_dom"/>
</dbReference>
<dbReference type="Pfam" id="PF00501">
    <property type="entry name" value="AMP-binding"/>
    <property type="match status" value="1"/>
</dbReference>
<accession>A0ABV9NHA3</accession>
<dbReference type="RefSeq" id="WP_377003772.1">
    <property type="nucleotide sequence ID" value="NZ_JBHSGG010000016.1"/>
</dbReference>
<dbReference type="Gene3D" id="3.40.50.12780">
    <property type="entry name" value="N-terminal domain of ligase-like"/>
    <property type="match status" value="1"/>
</dbReference>
<proteinExistence type="predicted"/>
<dbReference type="PANTHER" id="PTHR43767">
    <property type="entry name" value="LONG-CHAIN-FATTY-ACID--COA LIGASE"/>
    <property type="match status" value="1"/>
</dbReference>
<name>A0ABV9NHA3_9GAMM</name>
<reference evidence="4" key="1">
    <citation type="journal article" date="2019" name="Int. J. Syst. Evol. Microbiol.">
        <title>The Global Catalogue of Microorganisms (GCM) 10K type strain sequencing project: providing services to taxonomists for standard genome sequencing and annotation.</title>
        <authorList>
            <consortium name="The Broad Institute Genomics Platform"/>
            <consortium name="The Broad Institute Genome Sequencing Center for Infectious Disease"/>
            <person name="Wu L."/>
            <person name="Ma J."/>
        </authorList>
    </citation>
    <scope>NUCLEOTIDE SEQUENCE [LARGE SCALE GENOMIC DNA]</scope>
    <source>
        <strain evidence="4">CGMCC 1.13574</strain>
    </source>
</reference>
<comment type="caution">
    <text evidence="3">The sequence shown here is derived from an EMBL/GenBank/DDBJ whole genome shotgun (WGS) entry which is preliminary data.</text>
</comment>
<dbReference type="PANTHER" id="PTHR43767:SF8">
    <property type="entry name" value="LONG-CHAIN-FATTY-ACID--COA LIGASE"/>
    <property type="match status" value="1"/>
</dbReference>
<evidence type="ECO:0000313" key="4">
    <source>
        <dbReference type="Proteomes" id="UP001595892"/>
    </source>
</evidence>
<dbReference type="SUPFAM" id="SSF56801">
    <property type="entry name" value="Acetyl-CoA synthetase-like"/>
    <property type="match status" value="1"/>
</dbReference>
<dbReference type="Gene3D" id="3.30.300.30">
    <property type="match status" value="1"/>
</dbReference>
<dbReference type="EMBL" id="JBHSGG010000016">
    <property type="protein sequence ID" value="MFC4727757.1"/>
    <property type="molecule type" value="Genomic_DNA"/>
</dbReference>
<feature type="domain" description="AMP-dependent synthetase/ligase" evidence="2">
    <location>
        <begin position="123"/>
        <end position="302"/>
    </location>
</feature>
<keyword evidence="4" id="KW-1185">Reference proteome</keyword>
<protein>
    <submittedName>
        <fullName evidence="3">AMP-binding protein</fullName>
    </submittedName>
</protein>